<reference evidence="3 4" key="2">
    <citation type="submission" date="2020-05" db="EMBL/GenBank/DDBJ databases">
        <authorList>
            <person name="Khan S.A."/>
            <person name="Jeon C.O."/>
            <person name="Chun B.H."/>
        </authorList>
    </citation>
    <scope>NUCLEOTIDE SEQUENCE [LARGE SCALE GENOMIC DNA]</scope>
    <source>
        <strain evidence="3 4">H242</strain>
    </source>
</reference>
<feature type="compositionally biased region" description="Polar residues" evidence="1">
    <location>
        <begin position="212"/>
        <end position="221"/>
    </location>
</feature>
<organism evidence="3 4">
    <name type="scientific">Ramlibacter terrae</name>
    <dbReference type="NCBI Taxonomy" id="2732511"/>
    <lineage>
        <taxon>Bacteria</taxon>
        <taxon>Pseudomonadati</taxon>
        <taxon>Pseudomonadota</taxon>
        <taxon>Betaproteobacteria</taxon>
        <taxon>Burkholderiales</taxon>
        <taxon>Comamonadaceae</taxon>
        <taxon>Ramlibacter</taxon>
    </lineage>
</organism>
<accession>A0ABX6P230</accession>
<evidence type="ECO:0000313" key="4">
    <source>
        <dbReference type="Proteomes" id="UP000500826"/>
    </source>
</evidence>
<dbReference type="SUPFAM" id="SSF56801">
    <property type="entry name" value="Acetyl-CoA synthetase-like"/>
    <property type="match status" value="1"/>
</dbReference>
<dbReference type="Gene3D" id="3.40.50.12780">
    <property type="entry name" value="N-terminal domain of ligase-like"/>
    <property type="match status" value="1"/>
</dbReference>
<dbReference type="InterPro" id="IPR000873">
    <property type="entry name" value="AMP-dep_synth/lig_dom"/>
</dbReference>
<dbReference type="Proteomes" id="UP000500826">
    <property type="component" value="Chromosome"/>
</dbReference>
<keyword evidence="4" id="KW-1185">Reference proteome</keyword>
<sequence>MVLDRGAFEHWIHIGRMAAGGPGTQLRLLMLGPLSVNVAYTRSCACLRRGGLLMVGHGRDIARLAPNAVWGLPLQLERLMTELPAGYKAPQPVTVASVGGLLSAQLRAQVQAVFGGRLSNRYGSNEVGSICDDLDAEGVGLLSAGCDIRILDAQGREVPDGVEGVIAVRTSAIAGATSTCRRKPRAPSATAGSSPATSAPSSAGASCGWPAGTTTWSTSAG</sequence>
<reference evidence="3 4" key="1">
    <citation type="submission" date="2020-05" db="EMBL/GenBank/DDBJ databases">
        <title>Ramlibacter rhizophilus sp. nov., isolated from rhizosphere soil of national flower Mugunghwa from South Korea.</title>
        <authorList>
            <person name="Zheng-Fei Y."/>
            <person name="Huan T."/>
        </authorList>
    </citation>
    <scope>NUCLEOTIDE SEQUENCE [LARGE SCALE GENOMIC DNA]</scope>
    <source>
        <strain evidence="3 4">H242</strain>
    </source>
</reference>
<proteinExistence type="predicted"/>
<name>A0ABX6P230_9BURK</name>
<evidence type="ECO:0000313" key="3">
    <source>
        <dbReference type="EMBL" id="QJW84114.1"/>
    </source>
</evidence>
<dbReference type="InterPro" id="IPR042099">
    <property type="entry name" value="ANL_N_sf"/>
</dbReference>
<feature type="domain" description="AMP-dependent synthetase/ligase" evidence="2">
    <location>
        <begin position="25"/>
        <end position="174"/>
    </location>
</feature>
<dbReference type="Pfam" id="PF00501">
    <property type="entry name" value="AMP-binding"/>
    <property type="match status" value="1"/>
</dbReference>
<gene>
    <name evidence="3" type="ORF">HK414_10075</name>
</gene>
<feature type="compositionally biased region" description="Low complexity" evidence="1">
    <location>
        <begin position="186"/>
        <end position="206"/>
    </location>
</feature>
<evidence type="ECO:0000259" key="2">
    <source>
        <dbReference type="Pfam" id="PF00501"/>
    </source>
</evidence>
<evidence type="ECO:0000256" key="1">
    <source>
        <dbReference type="SAM" id="MobiDB-lite"/>
    </source>
</evidence>
<feature type="region of interest" description="Disordered" evidence="1">
    <location>
        <begin position="178"/>
        <end position="221"/>
    </location>
</feature>
<protein>
    <submittedName>
        <fullName evidence="3">AMP-binding protein</fullName>
    </submittedName>
</protein>
<dbReference type="EMBL" id="CP053418">
    <property type="protein sequence ID" value="QJW84114.1"/>
    <property type="molecule type" value="Genomic_DNA"/>
</dbReference>